<keyword evidence="3" id="KW-1185">Reference proteome</keyword>
<gene>
    <name evidence="2" type="ORF">AAL_06138</name>
</gene>
<accession>A0A167ZDC7</accession>
<evidence type="ECO:0000256" key="1">
    <source>
        <dbReference type="SAM" id="MobiDB-lite"/>
    </source>
</evidence>
<comment type="caution">
    <text evidence="2">The sequence shown here is derived from an EMBL/GenBank/DDBJ whole genome shotgun (WGS) entry which is preliminary data.</text>
</comment>
<sequence>MASRVATLPLRSEKVGRPRLDPYSRLMSRFYEPLLLVKVLAQTRKQHSRGSPPVIEEQRQTRELQTLLCYVCDFKPGGESCTAIGLQNDEHSYNYCVASNSSVEKIALFLESVLAILGDVSRDATQPSVEREDQLLRHCLQHALPRVKNHLVCLSRAVKSCTKILLQQGKDRDKNEQFALWLEGLISSKDTEDCFQACHRIFDAARSPFMKRLKREKAAEDRAMSPSAQDKPFAIVHHHIGRLANRVLANRRLMNHASKLERLFENFQVHRIPKVVSVPKPVPDAKTSLDGLLNRMLRADDPERPLIRDELIRLNQLGEVNDQNGIFTQFMTTMSNCKPTVHAEIQVLEYFDARKISFVGNDKYVACSKPACIACRLYFEYHPARMVIPPSHEKVWSNWSPPALGRSSKQKNVFESQRNILNKMIQALRDMAISQILNSSRPVAWHPDSLTAMSSVQAAFESSDEYVEEYGSQQGDGSCASGISGTMWSSPHGPGPTPNQKLYTWQDSEVGQFDDEIGGIGGIGGIVSQYSSEEDDDSDGGVPLHSSS</sequence>
<name>A0A167ZDC7_9HYPO</name>
<dbReference type="AlphaFoldDB" id="A0A167ZDC7"/>
<evidence type="ECO:0000313" key="3">
    <source>
        <dbReference type="Proteomes" id="UP000078544"/>
    </source>
</evidence>
<dbReference type="PANTHER" id="PTHR42037:SF1">
    <property type="match status" value="1"/>
</dbReference>
<organism evidence="2 3">
    <name type="scientific">Moelleriella libera RCEF 2490</name>
    <dbReference type="NCBI Taxonomy" id="1081109"/>
    <lineage>
        <taxon>Eukaryota</taxon>
        <taxon>Fungi</taxon>
        <taxon>Dikarya</taxon>
        <taxon>Ascomycota</taxon>
        <taxon>Pezizomycotina</taxon>
        <taxon>Sordariomycetes</taxon>
        <taxon>Hypocreomycetidae</taxon>
        <taxon>Hypocreales</taxon>
        <taxon>Clavicipitaceae</taxon>
        <taxon>Moelleriella</taxon>
    </lineage>
</organism>
<dbReference type="InterPro" id="IPR027796">
    <property type="entry name" value="OTT_1508_deam-like"/>
</dbReference>
<dbReference type="PANTHER" id="PTHR42037">
    <property type="match status" value="1"/>
</dbReference>
<dbReference type="Pfam" id="PF14441">
    <property type="entry name" value="OTT_1508_deam"/>
    <property type="match status" value="1"/>
</dbReference>
<dbReference type="STRING" id="1081109.A0A167ZDC7"/>
<feature type="region of interest" description="Disordered" evidence="1">
    <location>
        <begin position="524"/>
        <end position="548"/>
    </location>
</feature>
<reference evidence="2 3" key="1">
    <citation type="journal article" date="2016" name="Genome Biol. Evol.">
        <title>Divergent and convergent evolution of fungal pathogenicity.</title>
        <authorList>
            <person name="Shang Y."/>
            <person name="Xiao G."/>
            <person name="Zheng P."/>
            <person name="Cen K."/>
            <person name="Zhan S."/>
            <person name="Wang C."/>
        </authorList>
    </citation>
    <scope>NUCLEOTIDE SEQUENCE [LARGE SCALE GENOMIC DNA]</scope>
    <source>
        <strain evidence="2 3">RCEF 2490</strain>
    </source>
</reference>
<dbReference type="Proteomes" id="UP000078544">
    <property type="component" value="Unassembled WGS sequence"/>
</dbReference>
<protein>
    <submittedName>
        <fullName evidence="2">Uncharacterized protein</fullName>
    </submittedName>
</protein>
<dbReference type="EMBL" id="AZGY01000015">
    <property type="protein sequence ID" value="KZZ92512.1"/>
    <property type="molecule type" value="Genomic_DNA"/>
</dbReference>
<dbReference type="OrthoDB" id="3251507at2759"/>
<evidence type="ECO:0000313" key="2">
    <source>
        <dbReference type="EMBL" id="KZZ92512.1"/>
    </source>
</evidence>
<proteinExistence type="predicted"/>